<feature type="transmembrane region" description="Helical" evidence="1">
    <location>
        <begin position="205"/>
        <end position="222"/>
    </location>
</feature>
<keyword evidence="1" id="KW-0472">Membrane</keyword>
<dbReference type="EMBL" id="MJFZ01000336">
    <property type="protein sequence ID" value="RAW31142.1"/>
    <property type="molecule type" value="Genomic_DNA"/>
</dbReference>
<dbReference type="EMBL" id="RCMV01000874">
    <property type="protein sequence ID" value="KAG3212129.1"/>
    <property type="molecule type" value="Genomic_DNA"/>
</dbReference>
<evidence type="ECO:0000313" key="5">
    <source>
        <dbReference type="EMBL" id="KAG2983182.1"/>
    </source>
</evidence>
<feature type="transmembrane region" description="Helical" evidence="1">
    <location>
        <begin position="172"/>
        <end position="193"/>
    </location>
</feature>
<evidence type="ECO:0000313" key="7">
    <source>
        <dbReference type="EMBL" id="RAW31142.1"/>
    </source>
</evidence>
<dbReference type="Proteomes" id="UP000774804">
    <property type="component" value="Unassembled WGS sequence"/>
</dbReference>
<dbReference type="Proteomes" id="UP000735874">
    <property type="component" value="Unassembled WGS sequence"/>
</dbReference>
<sequence>MAEVEVFAMPSKAQAPPGTLVNQAMPRVPLWRRVEEKWDEIQIGRQGSYSVERLESLELYYKTTSKTRAVMVCLFTPLPALSTAVLLECLPLQPPSEGWTANWVFWIRLLLVHLILDFVVNSQMIRFIPGLNFTFGKILAVSVGVSSTFVGTGILAASTIGFPVPLMMQFAAIPNGVFALIMTLLVLGPVLIAKDSPFKVHFGRYNRFLFSFMILCGVFPIIKVLYEAVPAATKFIVVAILPIVKFAAKHFLILSLHELVDVMPVFVALSVDFMTTLFIAVCMSTSGSLTMTILIIAADFMQSWLEFREMRSNSRALMHLVNDRRSSKPRQVSLSVKIYSR</sequence>
<dbReference type="AlphaFoldDB" id="A0A329S6H8"/>
<dbReference type="Proteomes" id="UP000697107">
    <property type="component" value="Unassembled WGS sequence"/>
</dbReference>
<dbReference type="EMBL" id="RCMK01001336">
    <property type="protein sequence ID" value="KAG2896509.1"/>
    <property type="molecule type" value="Genomic_DNA"/>
</dbReference>
<evidence type="ECO:0000256" key="1">
    <source>
        <dbReference type="SAM" id="Phobius"/>
    </source>
</evidence>
<dbReference type="VEuPathDB" id="FungiDB:PC110_g12515"/>
<feature type="transmembrane region" description="Helical" evidence="1">
    <location>
        <begin position="277"/>
        <end position="301"/>
    </location>
</feature>
<dbReference type="Proteomes" id="UP000736787">
    <property type="component" value="Unassembled WGS sequence"/>
</dbReference>
<evidence type="ECO:0000313" key="8">
    <source>
        <dbReference type="Proteomes" id="UP000251314"/>
    </source>
</evidence>
<comment type="caution">
    <text evidence="7">The sequence shown here is derived from an EMBL/GenBank/DDBJ whole genome shotgun (WGS) entry which is preliminary data.</text>
</comment>
<protein>
    <submittedName>
        <fullName evidence="7">Uncharacterized protein</fullName>
    </submittedName>
</protein>
<evidence type="ECO:0000313" key="4">
    <source>
        <dbReference type="EMBL" id="KAG2896509.1"/>
    </source>
</evidence>
<feature type="transmembrane region" description="Helical" evidence="1">
    <location>
        <begin position="69"/>
        <end position="87"/>
    </location>
</feature>
<dbReference type="EMBL" id="RCML01000263">
    <property type="protein sequence ID" value="KAG2983182.1"/>
    <property type="molecule type" value="Genomic_DNA"/>
</dbReference>
<reference evidence="2" key="2">
    <citation type="submission" date="2018-10" db="EMBL/GenBank/DDBJ databases">
        <title>Effector identification in a new, highly contiguous assembly of the strawberry crown rot pathogen Phytophthora cactorum.</title>
        <authorList>
            <person name="Armitage A.D."/>
            <person name="Nellist C.F."/>
            <person name="Bates H."/>
            <person name="Vickerstaff R.J."/>
            <person name="Harrison R.J."/>
        </authorList>
    </citation>
    <scope>NUCLEOTIDE SEQUENCE</scope>
    <source>
        <strain evidence="2">15-7</strain>
        <strain evidence="3">4032</strain>
        <strain evidence="4">4040</strain>
        <strain evidence="5">P415</strain>
        <strain evidence="6">P421</strain>
    </source>
</reference>
<dbReference type="Proteomes" id="UP000760860">
    <property type="component" value="Unassembled WGS sequence"/>
</dbReference>
<reference evidence="7 8" key="1">
    <citation type="submission" date="2018-01" db="EMBL/GenBank/DDBJ databases">
        <title>Draft genome of the strawberry crown rot pathogen Phytophthora cactorum.</title>
        <authorList>
            <person name="Armitage A.D."/>
            <person name="Lysoe E."/>
            <person name="Nellist C.F."/>
            <person name="Harrison R.J."/>
            <person name="Brurberg M.B."/>
        </authorList>
    </citation>
    <scope>NUCLEOTIDE SEQUENCE [LARGE SCALE GENOMIC DNA]</scope>
    <source>
        <strain evidence="7 8">10300</strain>
    </source>
</reference>
<dbReference type="OrthoDB" id="106445at2759"/>
<keyword evidence="1" id="KW-0812">Transmembrane</keyword>
<accession>A0A329S6H8</accession>
<dbReference type="EMBL" id="RCMI01001409">
    <property type="protein sequence ID" value="KAG2885557.1"/>
    <property type="molecule type" value="Genomic_DNA"/>
</dbReference>
<keyword evidence="1" id="KW-1133">Transmembrane helix</keyword>
<feature type="transmembrane region" description="Helical" evidence="1">
    <location>
        <begin position="139"/>
        <end position="160"/>
    </location>
</feature>
<dbReference type="Proteomes" id="UP000251314">
    <property type="component" value="Unassembled WGS sequence"/>
</dbReference>
<organism evidence="7 8">
    <name type="scientific">Phytophthora cactorum</name>
    <dbReference type="NCBI Taxonomy" id="29920"/>
    <lineage>
        <taxon>Eukaryota</taxon>
        <taxon>Sar</taxon>
        <taxon>Stramenopiles</taxon>
        <taxon>Oomycota</taxon>
        <taxon>Peronosporomycetes</taxon>
        <taxon>Peronosporales</taxon>
        <taxon>Peronosporaceae</taxon>
        <taxon>Phytophthora</taxon>
    </lineage>
</organism>
<name>A0A329S6H8_9STRA</name>
<proteinExistence type="predicted"/>
<evidence type="ECO:0000313" key="6">
    <source>
        <dbReference type="EMBL" id="KAG3212129.1"/>
    </source>
</evidence>
<gene>
    <name evidence="7" type="ORF">PC110_g12515</name>
    <name evidence="2" type="ORF">PC113_g20958</name>
    <name evidence="3" type="ORF">PC115_g20975</name>
    <name evidence="4" type="ORF">PC117_g22974</name>
    <name evidence="5" type="ORF">PC118_g9573</name>
    <name evidence="6" type="ORF">PC129_g16908</name>
</gene>
<evidence type="ECO:0000313" key="3">
    <source>
        <dbReference type="EMBL" id="KAG2885557.1"/>
    </source>
</evidence>
<dbReference type="EMBL" id="RCMG01001285">
    <property type="protein sequence ID" value="KAG2831287.1"/>
    <property type="molecule type" value="Genomic_DNA"/>
</dbReference>
<feature type="transmembrane region" description="Helical" evidence="1">
    <location>
        <begin position="99"/>
        <end position="119"/>
    </location>
</feature>
<evidence type="ECO:0000313" key="2">
    <source>
        <dbReference type="EMBL" id="KAG2831287.1"/>
    </source>
</evidence>
<keyword evidence="8" id="KW-1185">Reference proteome</keyword>